<reference evidence="1 2" key="1">
    <citation type="journal article" date="2024" name="Nat. Commun.">
        <title>Phylogenomics reveals the evolutionary origins of lichenization in chlorophyte algae.</title>
        <authorList>
            <person name="Puginier C."/>
            <person name="Libourel C."/>
            <person name="Otte J."/>
            <person name="Skaloud P."/>
            <person name="Haon M."/>
            <person name="Grisel S."/>
            <person name="Petersen M."/>
            <person name="Berrin J.G."/>
            <person name="Delaux P.M."/>
            <person name="Dal Grande F."/>
            <person name="Keller J."/>
        </authorList>
    </citation>
    <scope>NUCLEOTIDE SEQUENCE [LARGE SCALE GENOMIC DNA]</scope>
    <source>
        <strain evidence="1 2">SAG 2145</strain>
    </source>
</reference>
<organism evidence="1 2">
    <name type="scientific">Apatococcus lobatus</name>
    <dbReference type="NCBI Taxonomy" id="904363"/>
    <lineage>
        <taxon>Eukaryota</taxon>
        <taxon>Viridiplantae</taxon>
        <taxon>Chlorophyta</taxon>
        <taxon>core chlorophytes</taxon>
        <taxon>Trebouxiophyceae</taxon>
        <taxon>Chlorellales</taxon>
        <taxon>Chlorellaceae</taxon>
        <taxon>Apatococcus</taxon>
    </lineage>
</organism>
<dbReference type="AlphaFoldDB" id="A0AAW1QTC7"/>
<sequence>MENSWLRSLFKLLIANLERGPSGHRGAPKAGPLDRRAGNTLMAAQADHRSPTGRVAGSGAWRPRVPASLPQEAEVMPALRDVAEISQQWTAMHPPTPMTSFWRPSAWADVVQAYEPSTRIWEGALAVVCTIGDFAMTPWIHISYSKLFKWPPAAEEFLSVALYFTMCIIIAVAAIRLQRWRLLKNKEQTDALMANISKLATAIPALQAFVSRTSDSNGRLEASTSERDAADIPLPTEDVVRASDNAAPLLFANACQCSSAHQTKNEQASTEGLHPAEEAAFPSLTHSPGLVRTGILTSDRADAIVPAVKPSSRQVQESFSTMPSAEGQAIARQVKEALTAANLALNNLTLRLEKSVYHLLGVKVVGHEVAAAALSLDPVDVRFRPTTLSQALAIIHILGARFTSRYPPTPMRQFWRPSAWADALQAYNSDERSNLGPPGPWGLPGHPYLHLDVLLYGLTAYELPWLPASLSMPPTLPFWQKVVIHGMWAAASFIAMSIPAYDHAKNALWLNLLVQNPDKSLNMPSMLAHITQLEIAAQLVRASLAQEKQAKTAELPLRKALQICSVSTANIQARLKCAVFKATGKHLPTLPLDGGHVNTAQIERLMLQEVSLTLRPFLFGHWLGLICLSADTALHRRLDRWTAGQATLLMAAQAERRSPTERVAGSGAQRPRLAASLPLEAKVMPALRDVANISQQWTAMHPPTPMTSFWRPSAWADVVEAYEPSIRILRGFSAVISTIAAFAATPRVIQVSHSKLFTWPPAAEEFRSVALFFTGCIIIAVVGIRVQRWRSLKNNNQTDPLMADIWKLATAIPALQDFVSRTTYSNGSFEASTSEGDASEIPLPEDAAVALQVTEALAAANLALNNLTLCLEKAVYHLLGVSVVGHEVAAAALSLAPIDVSFRPTTLSQALATIHIHGARFTSKFPPTPMWQFWQPSAWADALYAYNPDERSSLFPPGPWGFPSHPSVYLNMLVSGLVPYIFPFWTGSLSLPSTCSFWQKAVMYGQRAAASLIGMFVAAIPDAKNALWLNLLVQNPNKSLNMPSMLAHITQLEIAAQLVHASLAQENQAKTAELPLRKALQICSVSTANIQARLKCAVFKATGKHLPTLPLTGGHVDTAQIERLMLQNVSLTRRPFLFGHGLGEPSEQG</sequence>
<keyword evidence="2" id="KW-1185">Reference proteome</keyword>
<protein>
    <submittedName>
        <fullName evidence="1">Uncharacterized protein</fullName>
    </submittedName>
</protein>
<proteinExistence type="predicted"/>
<name>A0AAW1QTC7_9CHLO</name>
<gene>
    <name evidence="1" type="ORF">WJX74_008644</name>
</gene>
<dbReference type="Proteomes" id="UP001438707">
    <property type="component" value="Unassembled WGS sequence"/>
</dbReference>
<evidence type="ECO:0000313" key="1">
    <source>
        <dbReference type="EMBL" id="KAK9824785.1"/>
    </source>
</evidence>
<comment type="caution">
    <text evidence="1">The sequence shown here is derived from an EMBL/GenBank/DDBJ whole genome shotgun (WGS) entry which is preliminary data.</text>
</comment>
<dbReference type="EMBL" id="JALJOS010000028">
    <property type="protein sequence ID" value="KAK9824785.1"/>
    <property type="molecule type" value="Genomic_DNA"/>
</dbReference>
<evidence type="ECO:0000313" key="2">
    <source>
        <dbReference type="Proteomes" id="UP001438707"/>
    </source>
</evidence>
<accession>A0AAW1QTC7</accession>